<evidence type="ECO:0000256" key="1">
    <source>
        <dbReference type="ARBA" id="ARBA00022612"/>
    </source>
</evidence>
<feature type="domain" description="Terminase large subunit gp17-like C-terminal" evidence="2">
    <location>
        <begin position="267"/>
        <end position="416"/>
    </location>
</feature>
<keyword evidence="4" id="KW-1185">Reference proteome</keyword>
<dbReference type="InterPro" id="IPR027417">
    <property type="entry name" value="P-loop_NTPase"/>
</dbReference>
<organism evidence="3 4">
    <name type="scientific">Acinetobacter wanghuae</name>
    <dbReference type="NCBI Taxonomy" id="2662362"/>
    <lineage>
        <taxon>Bacteria</taxon>
        <taxon>Pseudomonadati</taxon>
        <taxon>Pseudomonadota</taxon>
        <taxon>Gammaproteobacteria</taxon>
        <taxon>Moraxellales</taxon>
        <taxon>Moraxellaceae</taxon>
        <taxon>Acinetobacter</taxon>
    </lineage>
</organism>
<reference evidence="3 4" key="1">
    <citation type="submission" date="2019-10" db="EMBL/GenBank/DDBJ databases">
        <authorList>
            <person name="Dong K."/>
        </authorList>
    </citation>
    <scope>NUCLEOTIDE SEQUENCE [LARGE SCALE GENOMIC DNA]</scope>
    <source>
        <strain evidence="4">dk386</strain>
    </source>
</reference>
<proteinExistence type="predicted"/>
<evidence type="ECO:0000313" key="4">
    <source>
        <dbReference type="Proteomes" id="UP000327478"/>
    </source>
</evidence>
<dbReference type="Pfam" id="PF17289">
    <property type="entry name" value="Terminase_6C"/>
    <property type="match status" value="1"/>
</dbReference>
<evidence type="ECO:0000313" key="3">
    <source>
        <dbReference type="EMBL" id="QGA11041.1"/>
    </source>
</evidence>
<dbReference type="EMBL" id="CP045650">
    <property type="protein sequence ID" value="QGA11041.1"/>
    <property type="molecule type" value="Genomic_DNA"/>
</dbReference>
<dbReference type="RefSeq" id="WP_153371435.1">
    <property type="nucleotide sequence ID" value="NZ_CP045650.1"/>
</dbReference>
<evidence type="ECO:0000259" key="2">
    <source>
        <dbReference type="Pfam" id="PF17289"/>
    </source>
</evidence>
<dbReference type="Proteomes" id="UP000327478">
    <property type="component" value="Chromosome"/>
</dbReference>
<dbReference type="Gene3D" id="3.40.50.300">
    <property type="entry name" value="P-loop containing nucleotide triphosphate hydrolases"/>
    <property type="match status" value="1"/>
</dbReference>
<gene>
    <name evidence="3" type="ORF">GFH30_06400</name>
</gene>
<sequence>MSQFFNPPDGAVKLTPKQANIYLWGWQKNARFRDAVCGRRFGKTFLAKAEMRRAARLAAKWNVSVEDEIWYSAPTFKQAKRVFWKRLKQAIPPSWRAGKPNETECTITLKSGHVIRVVGLDNYDDLRGSGLFFLIIDEWADCKWAAWEEVLRPMLSTCKYIVNGEQRVGGHVLRIGTPKGFNHCYDTFMDGQPGHEPDCRSFSYTSLQGGNIPESEIIVAKRKMDPKTFSQEYEASFESYQGVIYYCYNRVLNASTETVQPNDTLHIGMDFNVTKMSAVVYVRRGDTMHAVDEFVDLFDTPAMIEAIKERYPKHSIGVYPDASGDNRKSVGASYTDISLLKNAGFNVFVNTTNPAVKDRINSTNGMLCNTLGSRRLFVNTDKCPRFAKCLERQIYDDHGQPDKKAGFDHMNDSGTYPIAYLFPIKIKQDPIEINPIPTINRWN</sequence>
<name>A0ABX6D3D4_9GAMM</name>
<dbReference type="Gene3D" id="3.30.420.280">
    <property type="match status" value="1"/>
</dbReference>
<protein>
    <submittedName>
        <fullName evidence="3">Terminase</fullName>
    </submittedName>
</protein>
<dbReference type="InterPro" id="IPR035421">
    <property type="entry name" value="Terminase_6C"/>
</dbReference>
<accession>A0ABX6D3D4</accession>
<keyword evidence="1" id="KW-1188">Viral release from host cell</keyword>